<dbReference type="GO" id="GO:0008360">
    <property type="term" value="P:regulation of cell shape"/>
    <property type="evidence" value="ECO:0007669"/>
    <property type="project" value="UniProtKB-KW"/>
</dbReference>
<dbReference type="InterPro" id="IPR001264">
    <property type="entry name" value="Glyco_trans_51"/>
</dbReference>
<feature type="domain" description="Penicillin-binding protein transpeptidase" evidence="28">
    <location>
        <begin position="443"/>
        <end position="684"/>
    </location>
</feature>
<keyword evidence="15" id="KW-0133">Cell shape</keyword>
<evidence type="ECO:0000256" key="15">
    <source>
        <dbReference type="ARBA" id="ARBA00022960"/>
    </source>
</evidence>
<dbReference type="Pfam" id="PF00905">
    <property type="entry name" value="Transpeptidase"/>
    <property type="match status" value="1"/>
</dbReference>
<evidence type="ECO:0000256" key="17">
    <source>
        <dbReference type="ARBA" id="ARBA00022984"/>
    </source>
</evidence>
<comment type="subcellular location">
    <subcellularLocation>
        <location evidence="2">Cell membrane</location>
        <topology evidence="2">Single-pass type II membrane protein</topology>
    </subcellularLocation>
</comment>
<dbReference type="InterPro" id="IPR023346">
    <property type="entry name" value="Lysozyme-like_dom_sf"/>
</dbReference>
<evidence type="ECO:0000259" key="29">
    <source>
        <dbReference type="Pfam" id="PF00912"/>
    </source>
</evidence>
<evidence type="ECO:0000256" key="10">
    <source>
        <dbReference type="ARBA" id="ARBA00022670"/>
    </source>
</evidence>
<keyword evidence="9" id="KW-0121">Carboxypeptidase</keyword>
<protein>
    <recommendedName>
        <fullName evidence="7">Penicillin-binding protein 1A</fullName>
        <ecNumber evidence="24">2.4.99.28</ecNumber>
        <ecNumber evidence="6">3.4.16.4</ecNumber>
    </recommendedName>
</protein>
<dbReference type="EMBL" id="JACOPF010000001">
    <property type="protein sequence ID" value="MBC5688489.1"/>
    <property type="molecule type" value="Genomic_DNA"/>
</dbReference>
<dbReference type="SUPFAM" id="SSF53955">
    <property type="entry name" value="Lysozyme-like"/>
    <property type="match status" value="1"/>
</dbReference>
<dbReference type="EC" id="3.4.16.4" evidence="6"/>
<evidence type="ECO:0000256" key="26">
    <source>
        <dbReference type="ARBA" id="ARBA00060592"/>
    </source>
</evidence>
<keyword evidence="14" id="KW-0378">Hydrolase</keyword>
<evidence type="ECO:0000256" key="14">
    <source>
        <dbReference type="ARBA" id="ARBA00022801"/>
    </source>
</evidence>
<feature type="compositionally biased region" description="Basic residues" evidence="27">
    <location>
        <begin position="10"/>
        <end position="20"/>
    </location>
</feature>
<comment type="pathway">
    <text evidence="26">Glycan biosynthesis.</text>
</comment>
<keyword evidence="22" id="KW-0961">Cell wall biogenesis/degradation</keyword>
<dbReference type="AlphaFoldDB" id="A0A923LHQ3"/>
<evidence type="ECO:0000256" key="18">
    <source>
        <dbReference type="ARBA" id="ARBA00022989"/>
    </source>
</evidence>
<evidence type="ECO:0000256" key="6">
    <source>
        <dbReference type="ARBA" id="ARBA00012448"/>
    </source>
</evidence>
<evidence type="ECO:0000256" key="8">
    <source>
        <dbReference type="ARBA" id="ARBA00022475"/>
    </source>
</evidence>
<evidence type="ECO:0000313" key="30">
    <source>
        <dbReference type="EMBL" id="MBC5688489.1"/>
    </source>
</evidence>
<dbReference type="GO" id="GO:0071555">
    <property type="term" value="P:cell wall organization"/>
    <property type="evidence" value="ECO:0007669"/>
    <property type="project" value="UniProtKB-KW"/>
</dbReference>
<evidence type="ECO:0000256" key="1">
    <source>
        <dbReference type="ARBA" id="ARBA00002624"/>
    </source>
</evidence>
<dbReference type="GO" id="GO:0046677">
    <property type="term" value="P:response to antibiotic"/>
    <property type="evidence" value="ECO:0007669"/>
    <property type="project" value="UniProtKB-KW"/>
</dbReference>
<dbReference type="InterPro" id="IPR050396">
    <property type="entry name" value="Glycosyltr_51/Transpeptidase"/>
</dbReference>
<evidence type="ECO:0000256" key="16">
    <source>
        <dbReference type="ARBA" id="ARBA00022968"/>
    </source>
</evidence>
<gene>
    <name evidence="30" type="ORF">H8S37_06035</name>
</gene>
<keyword evidence="31" id="KW-1185">Reference proteome</keyword>
<feature type="domain" description="Glycosyl transferase family 51" evidence="29">
    <location>
        <begin position="82"/>
        <end position="266"/>
    </location>
</feature>
<comment type="similarity">
    <text evidence="4">In the C-terminal section; belongs to the transpeptidase family.</text>
</comment>
<evidence type="ECO:0000256" key="24">
    <source>
        <dbReference type="ARBA" id="ARBA00044770"/>
    </source>
</evidence>
<evidence type="ECO:0000256" key="23">
    <source>
        <dbReference type="ARBA" id="ARBA00034000"/>
    </source>
</evidence>
<evidence type="ECO:0000256" key="5">
    <source>
        <dbReference type="ARBA" id="ARBA00007739"/>
    </source>
</evidence>
<proteinExistence type="inferred from homology"/>
<evidence type="ECO:0000256" key="19">
    <source>
        <dbReference type="ARBA" id="ARBA00023136"/>
    </source>
</evidence>
<evidence type="ECO:0000256" key="13">
    <source>
        <dbReference type="ARBA" id="ARBA00022692"/>
    </source>
</evidence>
<feature type="compositionally biased region" description="Basic and acidic residues" evidence="27">
    <location>
        <begin position="780"/>
        <end position="798"/>
    </location>
</feature>
<comment type="similarity">
    <text evidence="5">In the N-terminal section; belongs to the glycosyltransferase 51 family.</text>
</comment>
<evidence type="ECO:0000256" key="21">
    <source>
        <dbReference type="ARBA" id="ARBA00023268"/>
    </source>
</evidence>
<evidence type="ECO:0000256" key="3">
    <source>
        <dbReference type="ARBA" id="ARBA00004752"/>
    </source>
</evidence>
<evidence type="ECO:0000256" key="4">
    <source>
        <dbReference type="ARBA" id="ARBA00007090"/>
    </source>
</evidence>
<keyword evidence="21" id="KW-0511">Multifunctional enzyme</keyword>
<keyword evidence="20" id="KW-0046">Antibiotic resistance</keyword>
<organism evidence="30 31">
    <name type="scientific">Mediterraneibacter hominis</name>
    <dbReference type="NCBI Taxonomy" id="2763054"/>
    <lineage>
        <taxon>Bacteria</taxon>
        <taxon>Bacillati</taxon>
        <taxon>Bacillota</taxon>
        <taxon>Clostridia</taxon>
        <taxon>Lachnospirales</taxon>
        <taxon>Lachnospiraceae</taxon>
        <taxon>Mediterraneibacter</taxon>
    </lineage>
</organism>
<dbReference type="InterPro" id="IPR012338">
    <property type="entry name" value="Beta-lactam/transpept-like"/>
</dbReference>
<keyword evidence="17" id="KW-0573">Peptidoglycan synthesis</keyword>
<accession>A0A923LHQ3</accession>
<evidence type="ECO:0000256" key="20">
    <source>
        <dbReference type="ARBA" id="ARBA00023251"/>
    </source>
</evidence>
<feature type="compositionally biased region" description="Gly residues" evidence="27">
    <location>
        <begin position="811"/>
        <end position="880"/>
    </location>
</feature>
<keyword evidence="8" id="KW-1003">Cell membrane</keyword>
<dbReference type="PANTHER" id="PTHR32282">
    <property type="entry name" value="BINDING PROTEIN TRANSPEPTIDASE, PUTATIVE-RELATED"/>
    <property type="match status" value="1"/>
</dbReference>
<keyword evidence="10" id="KW-0645">Protease</keyword>
<dbReference type="GO" id="GO:0008955">
    <property type="term" value="F:peptidoglycan glycosyltransferase activity"/>
    <property type="evidence" value="ECO:0007669"/>
    <property type="project" value="UniProtKB-EC"/>
</dbReference>
<comment type="function">
    <text evidence="1">Cell wall formation. Synthesis of cross-linked peptidoglycan from the lipid intermediates. The enzyme has a penicillin-insensitive transglycosylase N-terminal domain (formation of linear glycan strands) and a penicillin-sensitive transpeptidase C-terminal domain (cross-linking of the peptide subunits).</text>
</comment>
<name>A0A923LHQ3_9FIRM</name>
<dbReference type="PANTHER" id="PTHR32282:SF11">
    <property type="entry name" value="PENICILLIN-BINDING PROTEIN 1B"/>
    <property type="match status" value="1"/>
</dbReference>
<reference evidence="30" key="1">
    <citation type="submission" date="2020-08" db="EMBL/GenBank/DDBJ databases">
        <title>Genome public.</title>
        <authorList>
            <person name="Liu C."/>
            <person name="Sun Q."/>
        </authorList>
    </citation>
    <scope>NUCLEOTIDE SEQUENCE</scope>
    <source>
        <strain evidence="30">NSJ-55</strain>
    </source>
</reference>
<keyword evidence="16" id="KW-0735">Signal-anchor</keyword>
<keyword evidence="19" id="KW-0472">Membrane</keyword>
<dbReference type="GO" id="GO:0005886">
    <property type="term" value="C:plasma membrane"/>
    <property type="evidence" value="ECO:0007669"/>
    <property type="project" value="UniProtKB-SubCell"/>
</dbReference>
<dbReference type="FunFam" id="1.10.3810.10:FF:000001">
    <property type="entry name" value="Penicillin-binding protein 1A"/>
    <property type="match status" value="1"/>
</dbReference>
<dbReference type="GO" id="GO:0009252">
    <property type="term" value="P:peptidoglycan biosynthetic process"/>
    <property type="evidence" value="ECO:0007669"/>
    <property type="project" value="UniProtKB-KW"/>
</dbReference>
<evidence type="ECO:0000256" key="7">
    <source>
        <dbReference type="ARBA" id="ARBA00018638"/>
    </source>
</evidence>
<dbReference type="RefSeq" id="WP_186875101.1">
    <property type="nucleotide sequence ID" value="NZ_JACOPF010000001.1"/>
</dbReference>
<evidence type="ECO:0000256" key="25">
    <source>
        <dbReference type="ARBA" id="ARBA00049902"/>
    </source>
</evidence>
<keyword evidence="12" id="KW-0808">Transferase</keyword>
<dbReference type="InterPro" id="IPR036950">
    <property type="entry name" value="PBP_transglycosylase"/>
</dbReference>
<comment type="catalytic activity">
    <reaction evidence="23">
        <text>Preferential cleavage: (Ac)2-L-Lys-D-Ala-|-D-Ala. Also transpeptidation of peptidyl-alanyl moieties that are N-acyl substituents of D-alanine.</text>
        <dbReference type="EC" id="3.4.16.4"/>
    </reaction>
</comment>
<evidence type="ECO:0000313" key="31">
    <source>
        <dbReference type="Proteomes" id="UP000652477"/>
    </source>
</evidence>
<feature type="compositionally biased region" description="Low complexity" evidence="27">
    <location>
        <begin position="800"/>
        <end position="810"/>
    </location>
</feature>
<evidence type="ECO:0000256" key="12">
    <source>
        <dbReference type="ARBA" id="ARBA00022679"/>
    </source>
</evidence>
<keyword evidence="18" id="KW-1133">Transmembrane helix</keyword>
<dbReference type="Gene3D" id="3.40.710.10">
    <property type="entry name" value="DD-peptidase/beta-lactamase superfamily"/>
    <property type="match status" value="1"/>
</dbReference>
<evidence type="ECO:0000259" key="28">
    <source>
        <dbReference type="Pfam" id="PF00905"/>
    </source>
</evidence>
<comment type="caution">
    <text evidence="30">The sequence shown here is derived from an EMBL/GenBank/DDBJ whole genome shotgun (WGS) entry which is preliminary data.</text>
</comment>
<keyword evidence="11" id="KW-0328">Glycosyltransferase</keyword>
<dbReference type="Proteomes" id="UP000652477">
    <property type="component" value="Unassembled WGS sequence"/>
</dbReference>
<dbReference type="GO" id="GO:0008658">
    <property type="term" value="F:penicillin binding"/>
    <property type="evidence" value="ECO:0007669"/>
    <property type="project" value="InterPro"/>
</dbReference>
<evidence type="ECO:0000256" key="2">
    <source>
        <dbReference type="ARBA" id="ARBA00004401"/>
    </source>
</evidence>
<evidence type="ECO:0000256" key="9">
    <source>
        <dbReference type="ARBA" id="ARBA00022645"/>
    </source>
</evidence>
<comment type="catalytic activity">
    <reaction evidence="25">
        <text>[GlcNAc-(1-&gt;4)-Mur2Ac(oyl-L-Ala-gamma-D-Glu-L-Lys-D-Ala-D-Ala)](n)-di-trans,octa-cis-undecaprenyl diphosphate + beta-D-GlcNAc-(1-&gt;4)-Mur2Ac(oyl-L-Ala-gamma-D-Glu-L-Lys-D-Ala-D-Ala)-di-trans,octa-cis-undecaprenyl diphosphate = [GlcNAc-(1-&gt;4)-Mur2Ac(oyl-L-Ala-gamma-D-Glu-L-Lys-D-Ala-D-Ala)](n+1)-di-trans,octa-cis-undecaprenyl diphosphate + di-trans,octa-cis-undecaprenyl diphosphate + H(+)</text>
        <dbReference type="Rhea" id="RHEA:23708"/>
        <dbReference type="Rhea" id="RHEA-COMP:9602"/>
        <dbReference type="Rhea" id="RHEA-COMP:9603"/>
        <dbReference type="ChEBI" id="CHEBI:15378"/>
        <dbReference type="ChEBI" id="CHEBI:58405"/>
        <dbReference type="ChEBI" id="CHEBI:60033"/>
        <dbReference type="ChEBI" id="CHEBI:78435"/>
        <dbReference type="EC" id="2.4.99.28"/>
    </reaction>
</comment>
<dbReference type="GO" id="GO:0030288">
    <property type="term" value="C:outer membrane-bounded periplasmic space"/>
    <property type="evidence" value="ECO:0007669"/>
    <property type="project" value="TreeGrafter"/>
</dbReference>
<dbReference type="Gene3D" id="1.10.3810.10">
    <property type="entry name" value="Biosynthetic peptidoglycan transglycosylase-like"/>
    <property type="match status" value="1"/>
</dbReference>
<keyword evidence="13" id="KW-0812">Transmembrane</keyword>
<evidence type="ECO:0000256" key="22">
    <source>
        <dbReference type="ARBA" id="ARBA00023316"/>
    </source>
</evidence>
<feature type="region of interest" description="Disordered" evidence="27">
    <location>
        <begin position="772"/>
        <end position="880"/>
    </location>
</feature>
<evidence type="ECO:0000256" key="11">
    <source>
        <dbReference type="ARBA" id="ARBA00022676"/>
    </source>
</evidence>
<comment type="pathway">
    <text evidence="3">Cell wall biogenesis; peptidoglycan biosynthesis.</text>
</comment>
<dbReference type="EC" id="2.4.99.28" evidence="24"/>
<feature type="region of interest" description="Disordered" evidence="27">
    <location>
        <begin position="1"/>
        <end position="20"/>
    </location>
</feature>
<dbReference type="GO" id="GO:0009002">
    <property type="term" value="F:serine-type D-Ala-D-Ala carboxypeptidase activity"/>
    <property type="evidence" value="ECO:0007669"/>
    <property type="project" value="UniProtKB-EC"/>
</dbReference>
<evidence type="ECO:0000256" key="27">
    <source>
        <dbReference type="SAM" id="MobiDB-lite"/>
    </source>
</evidence>
<dbReference type="SUPFAM" id="SSF56601">
    <property type="entry name" value="beta-lactamase/transpeptidase-like"/>
    <property type="match status" value="1"/>
</dbReference>
<dbReference type="InterPro" id="IPR001460">
    <property type="entry name" value="PCN-bd_Tpept"/>
</dbReference>
<sequence>MNYGKENLSRRKKNISSKKNMKKKRVGVRVFKSVIICVLLIGIIGIAGAAFFAKKIIDDTPKVTPADIKPQGYTTFVYAKDGTELEQFKESGSNRVYKTIDEIPEYLANAFVAIEDERFYEHNGIDLQGILRAAVVGVTSGGDFSQGASTLTQQLIKNNVFPNFTEEKTFYDRLERKLQEQYLAVEIERQMSKDEILESYMNTINLGQSCLGVQAASKRYFNKDVSELTLSESTVIAGITQNPTYYDPVTNPDHNAKRREEVLQKMLDQEYITQAEYEEALADPVYERVLQTAPASDATPYSYFSDALAEQVIQDLMDRKGFTETQAHNALYSGGLTITATQDPTIQQICDEEVANVGDYLGVWEYGLDYALTITRADGTVENYSKEMLGEYIGSAWGREYPLVFYSEDEANSAIAEYKGTLNIAEGDIVDERIDITPQPQASVVLMDQYTGEIKAIVGGRGEKKASLSLNRATDSPRQPGSCFKVLSTYAPALDSAGYTLATMIDNKGPFTYKDGNKANNWDNVYPGQSTVRYAIEHSINVCAVETLTAIGEQTGYDKLIDFGFTTLVDGNDENYPGMTDVQQATALGGITRGVYNMEMTAAYASIANNGVYTKPILYTQVLDHDGNVLLDNTTPDTHQVLKDSTAALLTSAMKDVIEKGTGTSARLNSMPAAGKTGTTENSTDLWLSAFTPYYTCSVWGGYDENKPMDGISQSWHMTLWKNIMDRVHEGLEYKDFSMPSSVEQKTICTKTGLLAVDGCPSLTEYFAKGTVPTQSCSGHKSESDDSEKNKEDDKDTSDTSDSSNGNTGNETGGGSSGGETGGGTGGDSGGETGGGDSGGETGGGDSGGETGGGDSGGETGGGNSGGGDSGGSSGEGTGQ</sequence>
<dbReference type="Pfam" id="PF00912">
    <property type="entry name" value="Transgly"/>
    <property type="match status" value="1"/>
</dbReference>
<dbReference type="GO" id="GO:0006508">
    <property type="term" value="P:proteolysis"/>
    <property type="evidence" value="ECO:0007669"/>
    <property type="project" value="UniProtKB-KW"/>
</dbReference>